<feature type="region of interest" description="Disordered" evidence="4">
    <location>
        <begin position="207"/>
        <end position="267"/>
    </location>
</feature>
<feature type="domain" description="Condensin-2 complex subunit H2 C-terminal" evidence="6">
    <location>
        <begin position="394"/>
        <end position="502"/>
    </location>
</feature>
<dbReference type="GO" id="GO:0010032">
    <property type="term" value="P:meiotic chromosome condensation"/>
    <property type="evidence" value="ECO:0007669"/>
    <property type="project" value="TreeGrafter"/>
</dbReference>
<gene>
    <name evidence="7" type="ORF">J8273_3302</name>
</gene>
<evidence type="ECO:0000256" key="3">
    <source>
        <dbReference type="ARBA" id="ARBA00023242"/>
    </source>
</evidence>
<dbReference type="EMBL" id="JAHDYR010000025">
    <property type="protein sequence ID" value="KAG9393173.1"/>
    <property type="molecule type" value="Genomic_DNA"/>
</dbReference>
<evidence type="ECO:0000256" key="1">
    <source>
        <dbReference type="ARBA" id="ARBA00004123"/>
    </source>
</evidence>
<dbReference type="Proteomes" id="UP000717585">
    <property type="component" value="Unassembled WGS sequence"/>
</dbReference>
<evidence type="ECO:0000256" key="4">
    <source>
        <dbReference type="SAM" id="MobiDB-lite"/>
    </source>
</evidence>
<dbReference type="Pfam" id="PF06278">
    <property type="entry name" value="CNDH2_N"/>
    <property type="match status" value="1"/>
</dbReference>
<dbReference type="Pfam" id="PF16858">
    <property type="entry name" value="CNDH2_C"/>
    <property type="match status" value="1"/>
</dbReference>
<dbReference type="InterPro" id="IPR009378">
    <property type="entry name" value="H2_N"/>
</dbReference>
<comment type="caution">
    <text evidence="7">The sequence shown here is derived from an EMBL/GenBank/DDBJ whole genome shotgun (WGS) entry which is preliminary data.</text>
</comment>
<accession>A0A8J6E191</accession>
<dbReference type="GO" id="GO:0000796">
    <property type="term" value="C:condensin complex"/>
    <property type="evidence" value="ECO:0007669"/>
    <property type="project" value="TreeGrafter"/>
</dbReference>
<evidence type="ECO:0000259" key="6">
    <source>
        <dbReference type="Pfam" id="PF16858"/>
    </source>
</evidence>
<keyword evidence="8" id="KW-1185">Reference proteome</keyword>
<feature type="domain" description="Condensin II complex subunit H2 N-terminal" evidence="5">
    <location>
        <begin position="14"/>
        <end position="115"/>
    </location>
</feature>
<organism evidence="7 8">
    <name type="scientific">Carpediemonas membranifera</name>
    <dbReference type="NCBI Taxonomy" id="201153"/>
    <lineage>
        <taxon>Eukaryota</taxon>
        <taxon>Metamonada</taxon>
        <taxon>Carpediemonas-like organisms</taxon>
        <taxon>Carpediemonas</taxon>
    </lineage>
</organism>
<comment type="similarity">
    <text evidence="2">Belongs to the CND2 H2 (condensin-2 subunit 2) family.</text>
</comment>
<evidence type="ECO:0000256" key="2">
    <source>
        <dbReference type="ARBA" id="ARBA00007844"/>
    </source>
</evidence>
<evidence type="ECO:0000259" key="5">
    <source>
        <dbReference type="Pfam" id="PF06278"/>
    </source>
</evidence>
<protein>
    <submittedName>
        <fullName evidence="7">Non-SMC condensin II complex subunit H2-like</fullName>
    </submittedName>
</protein>
<dbReference type="AlphaFoldDB" id="A0A8J6E191"/>
<reference evidence="7" key="1">
    <citation type="submission" date="2021-05" db="EMBL/GenBank/DDBJ databases">
        <title>A free-living protist that lacks canonical eukaryotic 1 DNA replication and segregation systems.</title>
        <authorList>
            <person name="Salas-Leiva D.E."/>
            <person name="Tromer E.C."/>
            <person name="Curtis B.A."/>
            <person name="Jerlstrom-Hultqvist J."/>
            <person name="Kolisko M."/>
            <person name="Yi Z."/>
            <person name="Salas-Leiva J.S."/>
            <person name="Gallot-Lavallee L."/>
            <person name="Kops G.J.P.L."/>
            <person name="Archibald J.M."/>
            <person name="Simpson A.G.B."/>
            <person name="Roger A.J."/>
        </authorList>
    </citation>
    <scope>NUCLEOTIDE SEQUENCE</scope>
    <source>
        <strain evidence="7">BICM</strain>
    </source>
</reference>
<sequence length="508" mass="55661">MSSKSLLLNLKHIKDWNIDLSTELESYLLSLDEPVEASDDNETIDFIEAAMIIQGSSIVYSKKVELLHELAFHALRHLSLNEEAEVGEERTSSRQPRASQQTLHAKLDAFEPLDDFFPPPAAVEMLPMPRLNPRDPTLLPRVPEALVSFNKLVQDAYKTERATNGIEIPRHTLGQADDEFKLANIHADLATGALTIQEWATAALEEVSHGGMSQPVASATPFRPRPRDARERPIRDSPGASSSESDDAGPREVPATPRPTQAEPVYEYTFMDPYDPGAERVRPFKASVLPTVQAIARRMEKMGAMHGHCTRTMVAQHAKVARPLSNDSDDEADAAVPFEDFDDIAGEPIAPESGGLGVTFAGIDSDSDSDSDDHVGPDGFPTGYTADMAEDMDARIAAYWEKAREYTATDEVTRRVSAWSSRMAGLLEEEYARPTFDAHELGAGMIASLTATGAGKRAMGGPRLLEDLAGSREPQEISRAFAALLFLLNKREVDVEKRGETIEVTPVD</sequence>
<feature type="compositionally biased region" description="Basic and acidic residues" evidence="4">
    <location>
        <begin position="225"/>
        <end position="235"/>
    </location>
</feature>
<proteinExistence type="inferred from homology"/>
<comment type="subcellular location">
    <subcellularLocation>
        <location evidence="1">Nucleus</location>
    </subcellularLocation>
</comment>
<name>A0A8J6E191_9EUKA</name>
<dbReference type="PANTHER" id="PTHR14324">
    <property type="entry name" value="CONDENSIN-2 COMPLEX SUBUNIT H2"/>
    <property type="match status" value="1"/>
</dbReference>
<dbReference type="PANTHER" id="PTHR14324:SF3">
    <property type="entry name" value="CONDENSIN-2 COMPLEX SUBUNIT H2"/>
    <property type="match status" value="1"/>
</dbReference>
<dbReference type="OrthoDB" id="10038475at2759"/>
<dbReference type="InterPro" id="IPR031739">
    <property type="entry name" value="Ncaph2"/>
</dbReference>
<feature type="region of interest" description="Disordered" evidence="4">
    <location>
        <begin position="347"/>
        <end position="386"/>
    </location>
</feature>
<dbReference type="GO" id="GO:0051306">
    <property type="term" value="P:mitotic sister chromatid separation"/>
    <property type="evidence" value="ECO:0007669"/>
    <property type="project" value="TreeGrafter"/>
</dbReference>
<dbReference type="InterPro" id="IPR031737">
    <property type="entry name" value="CNDH2_C"/>
</dbReference>
<dbReference type="GO" id="GO:0003682">
    <property type="term" value="F:chromatin binding"/>
    <property type="evidence" value="ECO:0007669"/>
    <property type="project" value="TreeGrafter"/>
</dbReference>
<dbReference type="GO" id="GO:0005634">
    <property type="term" value="C:nucleus"/>
    <property type="evidence" value="ECO:0007669"/>
    <property type="project" value="UniProtKB-SubCell"/>
</dbReference>
<evidence type="ECO:0000313" key="7">
    <source>
        <dbReference type="EMBL" id="KAG9393173.1"/>
    </source>
</evidence>
<keyword evidence="3" id="KW-0539">Nucleus</keyword>
<evidence type="ECO:0000313" key="8">
    <source>
        <dbReference type="Proteomes" id="UP000717585"/>
    </source>
</evidence>